<dbReference type="InterPro" id="IPR001138">
    <property type="entry name" value="Zn2Cys6_DnaBD"/>
</dbReference>
<dbReference type="AlphaFoldDB" id="A0A8K0TGR2"/>
<dbReference type="EMBL" id="JAGPXD010000004">
    <property type="protein sequence ID" value="KAH7358153.1"/>
    <property type="molecule type" value="Genomic_DNA"/>
</dbReference>
<dbReference type="GO" id="GO:0008270">
    <property type="term" value="F:zinc ion binding"/>
    <property type="evidence" value="ECO:0007669"/>
    <property type="project" value="InterPro"/>
</dbReference>
<evidence type="ECO:0000256" key="3">
    <source>
        <dbReference type="ARBA" id="ARBA00023125"/>
    </source>
</evidence>
<keyword evidence="4" id="KW-0804">Transcription</keyword>
<reference evidence="7" key="1">
    <citation type="journal article" date="2021" name="Nat. Commun.">
        <title>Genetic determinants of endophytism in the Arabidopsis root mycobiome.</title>
        <authorList>
            <person name="Mesny F."/>
            <person name="Miyauchi S."/>
            <person name="Thiergart T."/>
            <person name="Pickel B."/>
            <person name="Atanasova L."/>
            <person name="Karlsson M."/>
            <person name="Huettel B."/>
            <person name="Barry K.W."/>
            <person name="Haridas S."/>
            <person name="Chen C."/>
            <person name="Bauer D."/>
            <person name="Andreopoulos W."/>
            <person name="Pangilinan J."/>
            <person name="LaButti K."/>
            <person name="Riley R."/>
            <person name="Lipzen A."/>
            <person name="Clum A."/>
            <person name="Drula E."/>
            <person name="Henrissat B."/>
            <person name="Kohler A."/>
            <person name="Grigoriev I.V."/>
            <person name="Martin F.M."/>
            <person name="Hacquard S."/>
        </authorList>
    </citation>
    <scope>NUCLEOTIDE SEQUENCE</scope>
    <source>
        <strain evidence="7">MPI-CAGE-AT-0016</strain>
    </source>
</reference>
<evidence type="ECO:0000256" key="1">
    <source>
        <dbReference type="ARBA" id="ARBA00022723"/>
    </source>
</evidence>
<dbReference type="InterPro" id="IPR036864">
    <property type="entry name" value="Zn2-C6_fun-type_DNA-bd_sf"/>
</dbReference>
<evidence type="ECO:0000256" key="4">
    <source>
        <dbReference type="ARBA" id="ARBA00023163"/>
    </source>
</evidence>
<evidence type="ECO:0000256" key="5">
    <source>
        <dbReference type="ARBA" id="ARBA00023242"/>
    </source>
</evidence>
<dbReference type="GO" id="GO:0003677">
    <property type="term" value="F:DNA binding"/>
    <property type="evidence" value="ECO:0007669"/>
    <property type="project" value="UniProtKB-KW"/>
</dbReference>
<protein>
    <recommendedName>
        <fullName evidence="6">Zn(2)-C6 fungal-type domain-containing protein</fullName>
    </recommendedName>
</protein>
<name>A0A8K0TGR2_9PEZI</name>
<evidence type="ECO:0000259" key="6">
    <source>
        <dbReference type="PROSITE" id="PS50048"/>
    </source>
</evidence>
<keyword evidence="5" id="KW-0539">Nucleus</keyword>
<accession>A0A8K0TGR2</accession>
<dbReference type="GO" id="GO:0045122">
    <property type="term" value="P:aflatoxin biosynthetic process"/>
    <property type="evidence" value="ECO:0007669"/>
    <property type="project" value="InterPro"/>
</dbReference>
<dbReference type="Pfam" id="PF08493">
    <property type="entry name" value="AflR"/>
    <property type="match status" value="1"/>
</dbReference>
<keyword evidence="8" id="KW-1185">Reference proteome</keyword>
<dbReference type="InterPro" id="IPR050675">
    <property type="entry name" value="OAF3"/>
</dbReference>
<dbReference type="GO" id="GO:0000981">
    <property type="term" value="F:DNA-binding transcription factor activity, RNA polymerase II-specific"/>
    <property type="evidence" value="ECO:0007669"/>
    <property type="project" value="InterPro"/>
</dbReference>
<comment type="caution">
    <text evidence="7">The sequence shown here is derived from an EMBL/GenBank/DDBJ whole genome shotgun (WGS) entry which is preliminary data.</text>
</comment>
<evidence type="ECO:0000313" key="7">
    <source>
        <dbReference type="EMBL" id="KAH7358153.1"/>
    </source>
</evidence>
<dbReference type="PROSITE" id="PS50048">
    <property type="entry name" value="ZN2_CY6_FUNGAL_2"/>
    <property type="match status" value="1"/>
</dbReference>
<dbReference type="Pfam" id="PF00172">
    <property type="entry name" value="Zn_clus"/>
    <property type="match status" value="1"/>
</dbReference>
<feature type="domain" description="Zn(2)-C6 fungal-type" evidence="6">
    <location>
        <begin position="16"/>
        <end position="45"/>
    </location>
</feature>
<keyword evidence="2" id="KW-0805">Transcription regulation</keyword>
<evidence type="ECO:0000256" key="2">
    <source>
        <dbReference type="ARBA" id="ARBA00023015"/>
    </source>
</evidence>
<dbReference type="OrthoDB" id="5069333at2759"/>
<keyword evidence="3" id="KW-0238">DNA-binding</keyword>
<keyword evidence="1" id="KW-0479">Metal-binding</keyword>
<dbReference type="Gene3D" id="4.10.240.10">
    <property type="entry name" value="Zn(2)-C6 fungal-type DNA-binding domain"/>
    <property type="match status" value="1"/>
</dbReference>
<dbReference type="Proteomes" id="UP000813385">
    <property type="component" value="Unassembled WGS sequence"/>
</dbReference>
<dbReference type="SMART" id="SM00066">
    <property type="entry name" value="GAL4"/>
    <property type="match status" value="1"/>
</dbReference>
<dbReference type="PANTHER" id="PTHR31069">
    <property type="entry name" value="OLEATE-ACTIVATED TRANSCRIPTION FACTOR 1-RELATED"/>
    <property type="match status" value="1"/>
</dbReference>
<dbReference type="CDD" id="cd00067">
    <property type="entry name" value="GAL4"/>
    <property type="match status" value="1"/>
</dbReference>
<evidence type="ECO:0000313" key="8">
    <source>
        <dbReference type="Proteomes" id="UP000813385"/>
    </source>
</evidence>
<sequence>MTRSGSKPRQPRLRLSCDGCFHAKVKCSRGPLCARCLTNGLECRYSISSRAGKPKASRTANSSTYDLGGWENGGELEETGLGLGYFGMTEGAMPGMFPWPPEVDLSATELNGIVMSSPYMSPDVGRSPSMDPAAAQFAAWADVAALDAEHLPTPSSLALSTPTTAYLPSPSLTANPRLSKSHETPPPSCACFADCLSSLHALHGASPPASPPFDVVLSLNKKAVQGCAAMLACATCMGRPGTHTTAMLLATMIGKITTFYKHAGRAQFGSSGRTPRPQASVSVGSYTLGEADGRWLELELLARELRRLEELHARFRAVCADLTDDAEVCRVVVGYLEQNLGTALEVVNTQKEVRAGLDSGA</sequence>
<proteinExistence type="predicted"/>
<dbReference type="SUPFAM" id="SSF57701">
    <property type="entry name" value="Zn2/Cys6 DNA-binding domain"/>
    <property type="match status" value="1"/>
</dbReference>
<gene>
    <name evidence="7" type="ORF">B0T11DRAFT_100413</name>
</gene>
<dbReference type="PANTHER" id="PTHR31069:SF31">
    <property type="entry name" value="MONODICTYPHENONE CLUSTER TRANSCRIPTION FACTOR-RELATED"/>
    <property type="match status" value="1"/>
</dbReference>
<dbReference type="InterPro" id="IPR013700">
    <property type="entry name" value="AflR"/>
</dbReference>
<dbReference type="GO" id="GO:0005634">
    <property type="term" value="C:nucleus"/>
    <property type="evidence" value="ECO:0007669"/>
    <property type="project" value="InterPro"/>
</dbReference>
<organism evidence="7 8">
    <name type="scientific">Plectosphaerella cucumerina</name>
    <dbReference type="NCBI Taxonomy" id="40658"/>
    <lineage>
        <taxon>Eukaryota</taxon>
        <taxon>Fungi</taxon>
        <taxon>Dikarya</taxon>
        <taxon>Ascomycota</taxon>
        <taxon>Pezizomycotina</taxon>
        <taxon>Sordariomycetes</taxon>
        <taxon>Hypocreomycetidae</taxon>
        <taxon>Glomerellales</taxon>
        <taxon>Plectosphaerellaceae</taxon>
        <taxon>Plectosphaerella</taxon>
    </lineage>
</organism>